<dbReference type="KEGG" id="rul:UC8_04450"/>
<keyword evidence="2 5" id="KW-0560">Oxidoreductase</keyword>
<evidence type="ECO:0000313" key="5">
    <source>
        <dbReference type="EMBL" id="QEG38488.1"/>
    </source>
</evidence>
<proteinExistence type="inferred from homology"/>
<protein>
    <submittedName>
        <fullName evidence="5">Inositol 2-dehydrogenase/D-chiro-inositol 3-dehydrogenase</fullName>
        <ecNumber evidence="5">1.1.1.18</ecNumber>
    </submittedName>
</protein>
<dbReference type="EC" id="1.1.1.18" evidence="5"/>
<dbReference type="RefSeq" id="WP_068137400.1">
    <property type="nucleotide sequence ID" value="NZ_CP042914.1"/>
</dbReference>
<name>A0A5B9QHE4_9BACT</name>
<dbReference type="GO" id="GO:0050112">
    <property type="term" value="F:inositol 2-dehydrogenase (NAD+) activity"/>
    <property type="evidence" value="ECO:0007669"/>
    <property type="project" value="UniProtKB-EC"/>
</dbReference>
<keyword evidence="6" id="KW-1185">Reference proteome</keyword>
<organism evidence="5 6">
    <name type="scientific">Roseimaritima ulvae</name>
    <dbReference type="NCBI Taxonomy" id="980254"/>
    <lineage>
        <taxon>Bacteria</taxon>
        <taxon>Pseudomonadati</taxon>
        <taxon>Planctomycetota</taxon>
        <taxon>Planctomycetia</taxon>
        <taxon>Pirellulales</taxon>
        <taxon>Pirellulaceae</taxon>
        <taxon>Roseimaritima</taxon>
    </lineage>
</organism>
<accession>A0A5B9QHE4</accession>
<dbReference type="EMBL" id="CP042914">
    <property type="protein sequence ID" value="QEG38488.1"/>
    <property type="molecule type" value="Genomic_DNA"/>
</dbReference>
<evidence type="ECO:0000256" key="3">
    <source>
        <dbReference type="SAM" id="MobiDB-lite"/>
    </source>
</evidence>
<dbReference type="Proteomes" id="UP000325286">
    <property type="component" value="Chromosome"/>
</dbReference>
<dbReference type="AlphaFoldDB" id="A0A5B9QHE4"/>
<dbReference type="Gene3D" id="3.40.50.720">
    <property type="entry name" value="NAD(P)-binding Rossmann-like Domain"/>
    <property type="match status" value="1"/>
</dbReference>
<gene>
    <name evidence="5" type="primary">iolG_5</name>
    <name evidence="5" type="ORF">UC8_04450</name>
</gene>
<feature type="domain" description="Gfo/Idh/MocA-like oxidoreductase N-terminal" evidence="4">
    <location>
        <begin position="3"/>
        <end position="119"/>
    </location>
</feature>
<evidence type="ECO:0000256" key="2">
    <source>
        <dbReference type="ARBA" id="ARBA00023002"/>
    </source>
</evidence>
<dbReference type="GO" id="GO:0000166">
    <property type="term" value="F:nucleotide binding"/>
    <property type="evidence" value="ECO:0007669"/>
    <property type="project" value="InterPro"/>
</dbReference>
<evidence type="ECO:0000313" key="6">
    <source>
        <dbReference type="Proteomes" id="UP000325286"/>
    </source>
</evidence>
<feature type="region of interest" description="Disordered" evidence="3">
    <location>
        <begin position="154"/>
        <end position="178"/>
    </location>
</feature>
<evidence type="ECO:0000256" key="1">
    <source>
        <dbReference type="ARBA" id="ARBA00010928"/>
    </source>
</evidence>
<reference evidence="5 6" key="1">
    <citation type="submission" date="2019-08" db="EMBL/GenBank/DDBJ databases">
        <title>Deep-cultivation of Planctomycetes and their phenomic and genomic characterization uncovers novel biology.</title>
        <authorList>
            <person name="Wiegand S."/>
            <person name="Jogler M."/>
            <person name="Boedeker C."/>
            <person name="Pinto D."/>
            <person name="Vollmers J."/>
            <person name="Rivas-Marin E."/>
            <person name="Kohn T."/>
            <person name="Peeters S.H."/>
            <person name="Heuer A."/>
            <person name="Rast P."/>
            <person name="Oberbeckmann S."/>
            <person name="Bunk B."/>
            <person name="Jeske O."/>
            <person name="Meyerdierks A."/>
            <person name="Storesund J.E."/>
            <person name="Kallscheuer N."/>
            <person name="Luecker S."/>
            <person name="Lage O.M."/>
            <person name="Pohl T."/>
            <person name="Merkel B.J."/>
            <person name="Hornburger P."/>
            <person name="Mueller R.-W."/>
            <person name="Bruemmer F."/>
            <person name="Labrenz M."/>
            <person name="Spormann A.M."/>
            <person name="Op den Camp H."/>
            <person name="Overmann J."/>
            <person name="Amann R."/>
            <person name="Jetten M.S.M."/>
            <person name="Mascher T."/>
            <person name="Medema M.H."/>
            <person name="Devos D.P."/>
            <person name="Kaster A.-K."/>
            <person name="Ovreas L."/>
            <person name="Rohde M."/>
            <person name="Galperin M.Y."/>
            <person name="Jogler C."/>
        </authorList>
    </citation>
    <scope>NUCLEOTIDE SEQUENCE [LARGE SCALE GENOMIC DNA]</scope>
    <source>
        <strain evidence="5 6">UC8</strain>
    </source>
</reference>
<dbReference type="InterPro" id="IPR000683">
    <property type="entry name" value="Gfo/Idh/MocA-like_OxRdtase_N"/>
</dbReference>
<dbReference type="SUPFAM" id="SSF51735">
    <property type="entry name" value="NAD(P)-binding Rossmann-fold domains"/>
    <property type="match status" value="1"/>
</dbReference>
<dbReference type="PANTHER" id="PTHR43708">
    <property type="entry name" value="CONSERVED EXPRESSED OXIDOREDUCTASE (EUROFUNG)"/>
    <property type="match status" value="1"/>
</dbReference>
<dbReference type="InterPro" id="IPR036291">
    <property type="entry name" value="NAD(P)-bd_dom_sf"/>
</dbReference>
<dbReference type="Pfam" id="PF01408">
    <property type="entry name" value="GFO_IDH_MocA"/>
    <property type="match status" value="1"/>
</dbReference>
<evidence type="ECO:0000259" key="4">
    <source>
        <dbReference type="Pfam" id="PF01408"/>
    </source>
</evidence>
<comment type="similarity">
    <text evidence="1">Belongs to the Gfo/Idh/MocA family.</text>
</comment>
<dbReference type="InterPro" id="IPR051317">
    <property type="entry name" value="Gfo/Idh/MocA_oxidoreduct"/>
</dbReference>
<sequence length="341" mass="38451">MRLRVGLIGLGDAWQSRYRPALRLLHDRFEVRAIYTNVPLLAEHAASDFQAQRLDGYRALVSRSDIDAVLILEPCWQGWLPLLAACDVGKAVYWAADLNFDYQQASLVKAKIDRSGVAFMAEFPRRFAPATLRLKELIATQLGKPKLVFCHQRLPTPTPHKRTPAERNGSRQASQTADREQLELIDWCRYVVGRDPVDVYAREHWSGAKCDYRNISMAFDSLDDAPPVTAQISCGSYIPTQWHEAINFRAPSAMQICCEHGVAFIDLPSTLVWFDEAGRHLESLDTEMSVGEQLLTQFHRAVTSLVRKMGDLEDAWRASQILQAARQSAESKQSVGLDLAR</sequence>
<dbReference type="Gene3D" id="3.30.360.10">
    <property type="entry name" value="Dihydrodipicolinate Reductase, domain 2"/>
    <property type="match status" value="1"/>
</dbReference>
<dbReference type="OrthoDB" id="241454at2"/>
<dbReference type="PANTHER" id="PTHR43708:SF5">
    <property type="entry name" value="CONSERVED EXPRESSED OXIDOREDUCTASE (EUROFUNG)-RELATED"/>
    <property type="match status" value="1"/>
</dbReference>